<dbReference type="AlphaFoldDB" id="A0A371PWZ4"/>
<dbReference type="RefSeq" id="WP_128510195.1">
    <property type="nucleotide sequence ID" value="NZ_QUAC01000232.1"/>
</dbReference>
<sequence>MSVGDEPRVYEIRIHGCAGTEEALALQESIVRVLCPDEWHKGPCEVPWGFTLGADERADGGESDGGESVVLVLGIYTSGRTAAEVADRVRAVVGEAREAVLCEGDAEQFEELVEQFRIENGSARS</sequence>
<gene>
    <name evidence="1" type="ORF">DY245_29125</name>
</gene>
<name>A0A371PWZ4_STRIH</name>
<dbReference type="EMBL" id="QUAC01000232">
    <property type="protein sequence ID" value="REK86989.1"/>
    <property type="molecule type" value="Genomic_DNA"/>
</dbReference>
<protein>
    <submittedName>
        <fullName evidence="1">Uncharacterized protein</fullName>
    </submittedName>
</protein>
<accession>A0A371PWZ4</accession>
<comment type="caution">
    <text evidence="1">The sequence shown here is derived from an EMBL/GenBank/DDBJ whole genome shotgun (WGS) entry which is preliminary data.</text>
</comment>
<dbReference type="Proteomes" id="UP000262477">
    <property type="component" value="Unassembled WGS sequence"/>
</dbReference>
<dbReference type="OrthoDB" id="4311068at2"/>
<evidence type="ECO:0000313" key="1">
    <source>
        <dbReference type="EMBL" id="REK86989.1"/>
    </source>
</evidence>
<proteinExistence type="predicted"/>
<keyword evidence="2" id="KW-1185">Reference proteome</keyword>
<reference evidence="1 2" key="1">
    <citation type="submission" date="2018-08" db="EMBL/GenBank/DDBJ databases">
        <title>Streptomyces NEAU-D10 sp. nov., a novel Actinomycete isolated from soil.</title>
        <authorList>
            <person name="Jin L."/>
        </authorList>
    </citation>
    <scope>NUCLEOTIDE SEQUENCE [LARGE SCALE GENOMIC DNA]</scope>
    <source>
        <strain evidence="1 2">NEAU-D10</strain>
    </source>
</reference>
<evidence type="ECO:0000313" key="2">
    <source>
        <dbReference type="Proteomes" id="UP000262477"/>
    </source>
</evidence>
<organism evidence="1 2">
    <name type="scientific">Streptomyces inhibens</name>
    <dbReference type="NCBI Taxonomy" id="2293571"/>
    <lineage>
        <taxon>Bacteria</taxon>
        <taxon>Bacillati</taxon>
        <taxon>Actinomycetota</taxon>
        <taxon>Actinomycetes</taxon>
        <taxon>Kitasatosporales</taxon>
        <taxon>Streptomycetaceae</taxon>
        <taxon>Streptomyces</taxon>
    </lineage>
</organism>